<dbReference type="GO" id="GO:0000151">
    <property type="term" value="C:ubiquitin ligase complex"/>
    <property type="evidence" value="ECO:0007669"/>
    <property type="project" value="InterPro"/>
</dbReference>
<dbReference type="OrthoDB" id="20295at2759"/>
<dbReference type="FunCoup" id="A0A286UCF6">
    <property type="interactions" value="933"/>
</dbReference>
<comment type="subcellular location">
    <subcellularLocation>
        <location evidence="3">Cytoplasm</location>
    </subcellularLocation>
    <subcellularLocation>
        <location evidence="2">Nucleus</location>
    </subcellularLocation>
</comment>
<gene>
    <name evidence="13" type="ORF">PNOK_0730100</name>
</gene>
<dbReference type="AlphaFoldDB" id="A0A286UCF6"/>
<dbReference type="PROSITE" id="PS51698">
    <property type="entry name" value="U_BOX"/>
    <property type="match status" value="1"/>
</dbReference>
<dbReference type="PANTHER" id="PTHR13931">
    <property type="entry name" value="UBIQUITINATION FACTOR E4"/>
    <property type="match status" value="1"/>
</dbReference>
<evidence type="ECO:0000256" key="8">
    <source>
        <dbReference type="ARBA" id="ARBA00022679"/>
    </source>
</evidence>
<evidence type="ECO:0000256" key="7">
    <source>
        <dbReference type="ARBA" id="ARBA00022490"/>
    </source>
</evidence>
<evidence type="ECO:0000256" key="2">
    <source>
        <dbReference type="ARBA" id="ARBA00004123"/>
    </source>
</evidence>
<sequence>MSSKNNQRTPLDDAERVRLKRLARLGGSSTSPGPSPSPTPVTPQPISPKPSPQPAPQPKPVATPVTPVPVASTSQVIPVKKVPVGPVKLDQETWEHETIGHVLRVTLDRNYAESHGWEPVWLKYLREEFESEQNGVLVSDRLSADIIDRLVIARLDIDPQKMEDDLDYLPVLASLPENETVLEYFVGCWRRHNSIRNTLGKKNYTPQDSQHIHTVLDKLRDIIISYAGLDLQDPGMFTQTQRKPTGPPELVSCLLSLSSLTDPLSSRLSGAILSSYEVPLFLQDLARRFEPDGELASVLGSTVNLLLHHESLLRPEGLGGADAGWRGVISGLEALVSVKPIAVMITQLPEWNPQDATAPDFEFKSLLGPLLRLNVFGKEWATIANAFFSEPEKRTSLDVDSSNANLRGTLKSLQATLFQIFNTLVRASPVSRENVLQYFSRVVSLNVKRGGMQVDPDTVASDGFIINLQTVLLKFAEPFMDAKYSKIDRIDQSYLGRSNRVDVKEETRIKATSDEVAEWEKGLASDSEAPNFITEIFYLTSAVNHYGLNRTIQSFDDLYKQTEEIQRHIDYLTSTMETLPAGNPFIARAQLGLDAAKKELSKVHSEQFAYRVQLLDPEFVLRQVGFTNFLEAWLIRLVDPKKTHPTPTVEIPLPEEIPTIFRMLPEYFLEDIVDFLLFLMRNSPTSFDLTGRNELVIWALTFLRSTWYIKNPFLKAKINEVIFFGTLSFGREQNGVLGNILNTHPFALKHLMPALMSFYIEVEQTGASSQFYDKFNARRNIAHILKAIWDNPTHRKALNEEAKNVDKFVRFANLMINDVTYLMDESLNELAQIASIQKEMDTPEWQSKPLQYRREREGTLRSLERHASGYTTLGRSTVDLLKIFTAETKAPFMVPEIVDRLAAMLDYNLDALAGPRCSTIAVKDREKYRFDPKKLLSDILQIYLNLADQEEFVRAVANDGRSYSKELFERAAGIARLKVLKTEDEIEQIRIFVVKVEEMKANLEAEDDLGDVPDEYLDPLMFTLMRDPVILPSSKVNIDRSTIKSHLLSDNKDPFNRSPLKLEDVIPNPELKAQIEAFIAERRNKPIAVEIPGKDDISMDIDG</sequence>
<dbReference type="GO" id="GO:0005737">
    <property type="term" value="C:cytoplasm"/>
    <property type="evidence" value="ECO:0007669"/>
    <property type="project" value="UniProtKB-SubCell"/>
</dbReference>
<evidence type="ECO:0000259" key="12">
    <source>
        <dbReference type="PROSITE" id="PS51698"/>
    </source>
</evidence>
<dbReference type="UniPathway" id="UPA00143"/>
<protein>
    <recommendedName>
        <fullName evidence="6">RING-type E3 ubiquitin transferase</fullName>
        <ecNumber evidence="6">2.3.2.27</ecNumber>
    </recommendedName>
</protein>
<dbReference type="InParanoid" id="A0A286UCF6"/>
<dbReference type="EC" id="2.3.2.27" evidence="6"/>
<evidence type="ECO:0000256" key="6">
    <source>
        <dbReference type="ARBA" id="ARBA00012483"/>
    </source>
</evidence>
<dbReference type="FunFam" id="3.30.40.10:FF:000055">
    <property type="entry name" value="Ubiquitin conjugation factor e4 a"/>
    <property type="match status" value="1"/>
</dbReference>
<evidence type="ECO:0000256" key="3">
    <source>
        <dbReference type="ARBA" id="ARBA00004496"/>
    </source>
</evidence>
<name>A0A286UCF6_9AGAM</name>
<feature type="compositionally biased region" description="Pro residues" evidence="11">
    <location>
        <begin position="33"/>
        <end position="61"/>
    </location>
</feature>
<dbReference type="GO" id="GO:0036503">
    <property type="term" value="P:ERAD pathway"/>
    <property type="evidence" value="ECO:0007669"/>
    <property type="project" value="InterPro"/>
</dbReference>
<comment type="similarity">
    <text evidence="5">Belongs to the ubiquitin conjugation factor E4 family.</text>
</comment>
<keyword evidence="10" id="KW-0539">Nucleus</keyword>
<evidence type="ECO:0000256" key="11">
    <source>
        <dbReference type="SAM" id="MobiDB-lite"/>
    </source>
</evidence>
<organism evidence="13 14">
    <name type="scientific">Pyrrhoderma noxium</name>
    <dbReference type="NCBI Taxonomy" id="2282107"/>
    <lineage>
        <taxon>Eukaryota</taxon>
        <taxon>Fungi</taxon>
        <taxon>Dikarya</taxon>
        <taxon>Basidiomycota</taxon>
        <taxon>Agaricomycotina</taxon>
        <taxon>Agaricomycetes</taxon>
        <taxon>Hymenochaetales</taxon>
        <taxon>Hymenochaetaceae</taxon>
        <taxon>Pyrrhoderma</taxon>
    </lineage>
</organism>
<accession>A0A286UCF6</accession>
<dbReference type="GO" id="GO:0006511">
    <property type="term" value="P:ubiquitin-dependent protein catabolic process"/>
    <property type="evidence" value="ECO:0007669"/>
    <property type="project" value="InterPro"/>
</dbReference>
<evidence type="ECO:0000256" key="1">
    <source>
        <dbReference type="ARBA" id="ARBA00000900"/>
    </source>
</evidence>
<evidence type="ECO:0000313" key="13">
    <source>
        <dbReference type="EMBL" id="PAV17237.1"/>
    </source>
</evidence>
<dbReference type="InterPro" id="IPR003613">
    <property type="entry name" value="Ubox_domain"/>
</dbReference>
<evidence type="ECO:0000256" key="5">
    <source>
        <dbReference type="ARBA" id="ARBA00007434"/>
    </source>
</evidence>
<dbReference type="Gene3D" id="3.30.40.10">
    <property type="entry name" value="Zinc/RING finger domain, C3HC4 (zinc finger)"/>
    <property type="match status" value="1"/>
</dbReference>
<evidence type="ECO:0000256" key="10">
    <source>
        <dbReference type="ARBA" id="ARBA00023242"/>
    </source>
</evidence>
<dbReference type="GO" id="GO:0000209">
    <property type="term" value="P:protein polyubiquitination"/>
    <property type="evidence" value="ECO:0007669"/>
    <property type="project" value="TreeGrafter"/>
</dbReference>
<dbReference type="GO" id="GO:0005634">
    <property type="term" value="C:nucleus"/>
    <property type="evidence" value="ECO:0007669"/>
    <property type="project" value="UniProtKB-SubCell"/>
</dbReference>
<evidence type="ECO:0000313" key="14">
    <source>
        <dbReference type="Proteomes" id="UP000217199"/>
    </source>
</evidence>
<comment type="catalytic activity">
    <reaction evidence="1">
        <text>S-ubiquitinyl-[E2 ubiquitin-conjugating enzyme]-L-cysteine + [acceptor protein]-L-lysine = [E2 ubiquitin-conjugating enzyme]-L-cysteine + N(6)-ubiquitinyl-[acceptor protein]-L-lysine.</text>
        <dbReference type="EC" id="2.3.2.27"/>
    </reaction>
</comment>
<keyword evidence="14" id="KW-1185">Reference proteome</keyword>
<dbReference type="Pfam" id="PF04564">
    <property type="entry name" value="U-box"/>
    <property type="match status" value="1"/>
</dbReference>
<dbReference type="Pfam" id="PF10408">
    <property type="entry name" value="Ufd2P_core"/>
    <property type="match status" value="1"/>
</dbReference>
<comment type="caution">
    <text evidence="13">The sequence shown here is derived from an EMBL/GenBank/DDBJ whole genome shotgun (WGS) entry which is preliminary data.</text>
</comment>
<dbReference type="InterPro" id="IPR045132">
    <property type="entry name" value="UBE4"/>
</dbReference>
<dbReference type="SUPFAM" id="SSF57850">
    <property type="entry name" value="RING/U-box"/>
    <property type="match status" value="1"/>
</dbReference>
<comment type="pathway">
    <text evidence="4">Protein modification; protein ubiquitination.</text>
</comment>
<reference evidence="13 14" key="1">
    <citation type="journal article" date="2017" name="Mol. Ecol.">
        <title>Comparative and population genomic landscape of Phellinus noxius: A hypervariable fungus causing root rot in trees.</title>
        <authorList>
            <person name="Chung C.L."/>
            <person name="Lee T.J."/>
            <person name="Akiba M."/>
            <person name="Lee H.H."/>
            <person name="Kuo T.H."/>
            <person name="Liu D."/>
            <person name="Ke H.M."/>
            <person name="Yokoi T."/>
            <person name="Roa M.B."/>
            <person name="Lu M.J."/>
            <person name="Chang Y.Y."/>
            <person name="Ann P.J."/>
            <person name="Tsai J.N."/>
            <person name="Chen C.Y."/>
            <person name="Tzean S.S."/>
            <person name="Ota Y."/>
            <person name="Hattori T."/>
            <person name="Sahashi N."/>
            <person name="Liou R.F."/>
            <person name="Kikuchi T."/>
            <person name="Tsai I.J."/>
        </authorList>
    </citation>
    <scope>NUCLEOTIDE SEQUENCE [LARGE SCALE GENOMIC DNA]</scope>
    <source>
        <strain evidence="13 14">FFPRI411160</strain>
    </source>
</reference>
<feature type="region of interest" description="Disordered" evidence="11">
    <location>
        <begin position="1"/>
        <end position="67"/>
    </location>
</feature>
<keyword evidence="8" id="KW-0808">Transferase</keyword>
<dbReference type="InterPro" id="IPR013083">
    <property type="entry name" value="Znf_RING/FYVE/PHD"/>
</dbReference>
<proteinExistence type="inferred from homology"/>
<dbReference type="Proteomes" id="UP000217199">
    <property type="component" value="Unassembled WGS sequence"/>
</dbReference>
<dbReference type="STRING" id="2282107.A0A286UCF6"/>
<keyword evidence="7" id="KW-0963">Cytoplasm</keyword>
<feature type="domain" description="U-box" evidence="12">
    <location>
        <begin position="1011"/>
        <end position="1085"/>
    </location>
</feature>
<dbReference type="SMART" id="SM00504">
    <property type="entry name" value="Ubox"/>
    <property type="match status" value="1"/>
</dbReference>
<dbReference type="CDD" id="cd16657">
    <property type="entry name" value="RING-Ubox_UBE4A"/>
    <property type="match status" value="1"/>
</dbReference>
<dbReference type="PANTHER" id="PTHR13931:SF2">
    <property type="entry name" value="UBIQUITIN CONJUGATION FACTOR E4 B"/>
    <property type="match status" value="1"/>
</dbReference>
<evidence type="ECO:0000256" key="9">
    <source>
        <dbReference type="ARBA" id="ARBA00022786"/>
    </source>
</evidence>
<dbReference type="EMBL" id="NBII01000007">
    <property type="protein sequence ID" value="PAV17237.1"/>
    <property type="molecule type" value="Genomic_DNA"/>
</dbReference>
<dbReference type="InterPro" id="IPR019474">
    <property type="entry name" value="Ub_conjug_fac_E4_core"/>
</dbReference>
<keyword evidence="9" id="KW-0833">Ubl conjugation pathway</keyword>
<dbReference type="GO" id="GO:0034450">
    <property type="term" value="F:ubiquitin-ubiquitin ligase activity"/>
    <property type="evidence" value="ECO:0007669"/>
    <property type="project" value="InterPro"/>
</dbReference>
<evidence type="ECO:0000256" key="4">
    <source>
        <dbReference type="ARBA" id="ARBA00004906"/>
    </source>
</evidence>